<name>X1END3_9ZZZZ</name>
<sequence length="85" mass="9788">MSNVNKRLDDLESRSGGKGGHLAIYQDPEQPGTYWEKYPFGSIESRGKRYSQSDVDVLENERELLVINFVTNWRPDGEQSKPEEI</sequence>
<reference evidence="2" key="1">
    <citation type="journal article" date="2014" name="Front. Microbiol.">
        <title>High frequency of phylogenetically diverse reductive dehalogenase-homologous genes in deep subseafloor sedimentary metagenomes.</title>
        <authorList>
            <person name="Kawai M."/>
            <person name="Futagami T."/>
            <person name="Toyoda A."/>
            <person name="Takaki Y."/>
            <person name="Nishi S."/>
            <person name="Hori S."/>
            <person name="Arai W."/>
            <person name="Tsubouchi T."/>
            <person name="Morono Y."/>
            <person name="Uchiyama I."/>
            <person name="Ito T."/>
            <person name="Fujiyama A."/>
            <person name="Inagaki F."/>
            <person name="Takami H."/>
        </authorList>
    </citation>
    <scope>NUCLEOTIDE SEQUENCE</scope>
    <source>
        <strain evidence="2">Expedition CK06-06</strain>
    </source>
</reference>
<feature type="compositionally biased region" description="Basic and acidic residues" evidence="1">
    <location>
        <begin position="1"/>
        <end position="15"/>
    </location>
</feature>
<organism evidence="2">
    <name type="scientific">marine sediment metagenome</name>
    <dbReference type="NCBI Taxonomy" id="412755"/>
    <lineage>
        <taxon>unclassified sequences</taxon>
        <taxon>metagenomes</taxon>
        <taxon>ecological metagenomes</taxon>
    </lineage>
</organism>
<gene>
    <name evidence="2" type="ORF">S01H4_52102</name>
</gene>
<evidence type="ECO:0000256" key="1">
    <source>
        <dbReference type="SAM" id="MobiDB-lite"/>
    </source>
</evidence>
<dbReference type="AlphaFoldDB" id="X1END3"/>
<comment type="caution">
    <text evidence="2">The sequence shown here is derived from an EMBL/GenBank/DDBJ whole genome shotgun (WGS) entry which is preliminary data.</text>
</comment>
<feature type="region of interest" description="Disordered" evidence="1">
    <location>
        <begin position="1"/>
        <end position="27"/>
    </location>
</feature>
<evidence type="ECO:0000313" key="2">
    <source>
        <dbReference type="EMBL" id="GAH10158.1"/>
    </source>
</evidence>
<protein>
    <submittedName>
        <fullName evidence="2">Uncharacterized protein</fullName>
    </submittedName>
</protein>
<accession>X1END3</accession>
<proteinExistence type="predicted"/>
<dbReference type="EMBL" id="BART01029732">
    <property type="protein sequence ID" value="GAH10158.1"/>
    <property type="molecule type" value="Genomic_DNA"/>
</dbReference>